<dbReference type="InterPro" id="IPR042755">
    <property type="entry name" value="COP1"/>
</dbReference>
<evidence type="ECO:0000256" key="1">
    <source>
        <dbReference type="SAM" id="MobiDB-lite"/>
    </source>
</evidence>
<dbReference type="PANTHER" id="PTHR44080">
    <property type="entry name" value="E3 UBIQUITIN-PROTEIN LIGASE COP1"/>
    <property type="match status" value="1"/>
</dbReference>
<protein>
    <submittedName>
        <fullName evidence="2">Uncharacterized protein</fullName>
    </submittedName>
</protein>
<dbReference type="AlphaFoldDB" id="A0A0D8XAW2"/>
<dbReference type="STRING" id="29172.A0A0D8XAW2"/>
<name>A0A0D8XAW2_DICVI</name>
<organism evidence="2 3">
    <name type="scientific">Dictyocaulus viviparus</name>
    <name type="common">Bovine lungworm</name>
    <dbReference type="NCBI Taxonomy" id="29172"/>
    <lineage>
        <taxon>Eukaryota</taxon>
        <taxon>Metazoa</taxon>
        <taxon>Ecdysozoa</taxon>
        <taxon>Nematoda</taxon>
        <taxon>Chromadorea</taxon>
        <taxon>Rhabditida</taxon>
        <taxon>Rhabditina</taxon>
        <taxon>Rhabditomorpha</taxon>
        <taxon>Strongyloidea</taxon>
        <taxon>Metastrongylidae</taxon>
        <taxon>Dictyocaulus</taxon>
    </lineage>
</organism>
<keyword evidence="3" id="KW-1185">Reference proteome</keyword>
<feature type="compositionally biased region" description="Basic and acidic residues" evidence="1">
    <location>
        <begin position="103"/>
        <end position="114"/>
    </location>
</feature>
<proteinExistence type="predicted"/>
<feature type="compositionally biased region" description="Low complexity" evidence="1">
    <location>
        <begin position="87"/>
        <end position="102"/>
    </location>
</feature>
<reference evidence="2 3" key="1">
    <citation type="submission" date="2013-11" db="EMBL/GenBank/DDBJ databases">
        <title>Draft genome of the bovine lungworm Dictyocaulus viviparus.</title>
        <authorList>
            <person name="Mitreva M."/>
        </authorList>
    </citation>
    <scope>NUCLEOTIDE SEQUENCE [LARGE SCALE GENOMIC DNA]</scope>
    <source>
        <strain evidence="2 3">HannoverDv2000</strain>
    </source>
</reference>
<gene>
    <name evidence="2" type="ORF">DICVIV_12284</name>
</gene>
<dbReference type="Proteomes" id="UP000053766">
    <property type="component" value="Unassembled WGS sequence"/>
</dbReference>
<sequence length="305" mass="34455">MYFWVARQYNNDFLQNPEIGQSTSSNMKVTRTYGETRSFERQRAILGTFFDCYEQLRNREIESAKRDLERCKKDRNIIMHSMISRSTLDTCSPTSSSSPSVHDSSEPQAKRVHYDSSCPSTSEFEHEFLTTVKNCKSDSCENLKNLEERVLRNMDTLALAYSSIRSEAEDPNRGAATYDSSVNCLADFAEVVDGITLYGQVLHVASLKYNISNAAYHSTVSSLEFSPANSCLFSVADISRAIQVFDIRNILEQPNEFHHPVAKMECDAKIRNIQDMCHMDGTHAIPMIKVSYVSQCQPGTKSCPS</sequence>
<evidence type="ECO:0000313" key="3">
    <source>
        <dbReference type="Proteomes" id="UP000053766"/>
    </source>
</evidence>
<dbReference type="GO" id="GO:0061630">
    <property type="term" value="F:ubiquitin protein ligase activity"/>
    <property type="evidence" value="ECO:0007669"/>
    <property type="project" value="InterPro"/>
</dbReference>
<dbReference type="EMBL" id="KN716769">
    <property type="protein sequence ID" value="KJH41740.1"/>
    <property type="molecule type" value="Genomic_DNA"/>
</dbReference>
<dbReference type="InterPro" id="IPR015943">
    <property type="entry name" value="WD40/YVTN_repeat-like_dom_sf"/>
</dbReference>
<feature type="region of interest" description="Disordered" evidence="1">
    <location>
        <begin position="87"/>
        <end position="114"/>
    </location>
</feature>
<reference evidence="3" key="2">
    <citation type="journal article" date="2016" name="Sci. Rep.">
        <title>Dictyocaulus viviparus genome, variome and transcriptome elucidate lungworm biology and support future intervention.</title>
        <authorList>
            <person name="McNulty S.N."/>
            <person name="Strube C."/>
            <person name="Rosa B.A."/>
            <person name="Martin J.C."/>
            <person name="Tyagi R."/>
            <person name="Choi Y.J."/>
            <person name="Wang Q."/>
            <person name="Hallsworth Pepin K."/>
            <person name="Zhang X."/>
            <person name="Ozersky P."/>
            <person name="Wilson R.K."/>
            <person name="Sternberg P.W."/>
            <person name="Gasser R.B."/>
            <person name="Mitreva M."/>
        </authorList>
    </citation>
    <scope>NUCLEOTIDE SEQUENCE [LARGE SCALE GENOMIC DNA]</scope>
    <source>
        <strain evidence="3">HannoverDv2000</strain>
    </source>
</reference>
<accession>A0A0D8XAW2</accession>
<evidence type="ECO:0000313" key="2">
    <source>
        <dbReference type="EMBL" id="KJH41740.1"/>
    </source>
</evidence>
<dbReference type="Gene3D" id="2.130.10.10">
    <property type="entry name" value="YVTN repeat-like/Quinoprotein amine dehydrogenase"/>
    <property type="match status" value="1"/>
</dbReference>